<dbReference type="EMBL" id="GBXM01023251">
    <property type="protein sequence ID" value="JAH85326.1"/>
    <property type="molecule type" value="Transcribed_RNA"/>
</dbReference>
<reference evidence="1" key="1">
    <citation type="submission" date="2014-11" db="EMBL/GenBank/DDBJ databases">
        <authorList>
            <person name="Amaro Gonzalez C."/>
        </authorList>
    </citation>
    <scope>NUCLEOTIDE SEQUENCE</scope>
</reference>
<proteinExistence type="predicted"/>
<sequence length="56" mass="6412">MNLMSLPHITTSLKYCNFSRIITTVHLIHTQVGIYGIWVRFAVQVPQWVILLTLGS</sequence>
<accession>A0A0E9W4V3</accession>
<evidence type="ECO:0000313" key="1">
    <source>
        <dbReference type="EMBL" id="JAH85326.1"/>
    </source>
</evidence>
<dbReference type="AlphaFoldDB" id="A0A0E9W4V3"/>
<protein>
    <submittedName>
        <fullName evidence="1">Uncharacterized protein</fullName>
    </submittedName>
</protein>
<organism evidence="1">
    <name type="scientific">Anguilla anguilla</name>
    <name type="common">European freshwater eel</name>
    <name type="synonym">Muraena anguilla</name>
    <dbReference type="NCBI Taxonomy" id="7936"/>
    <lineage>
        <taxon>Eukaryota</taxon>
        <taxon>Metazoa</taxon>
        <taxon>Chordata</taxon>
        <taxon>Craniata</taxon>
        <taxon>Vertebrata</taxon>
        <taxon>Euteleostomi</taxon>
        <taxon>Actinopterygii</taxon>
        <taxon>Neopterygii</taxon>
        <taxon>Teleostei</taxon>
        <taxon>Anguilliformes</taxon>
        <taxon>Anguillidae</taxon>
        <taxon>Anguilla</taxon>
    </lineage>
</organism>
<reference evidence="1" key="2">
    <citation type="journal article" date="2015" name="Fish Shellfish Immunol.">
        <title>Early steps in the European eel (Anguilla anguilla)-Vibrio vulnificus interaction in the gills: Role of the RtxA13 toxin.</title>
        <authorList>
            <person name="Callol A."/>
            <person name="Pajuelo D."/>
            <person name="Ebbesson L."/>
            <person name="Teles M."/>
            <person name="MacKenzie S."/>
            <person name="Amaro C."/>
        </authorList>
    </citation>
    <scope>NUCLEOTIDE SEQUENCE</scope>
</reference>
<name>A0A0E9W4V3_ANGAN</name>